<dbReference type="SUPFAM" id="SSF57184">
    <property type="entry name" value="Growth factor receptor domain"/>
    <property type="match status" value="1"/>
</dbReference>
<dbReference type="EC" id="3.4.24.-" evidence="8"/>
<dbReference type="PROSITE" id="PS51864">
    <property type="entry name" value="ASTACIN"/>
    <property type="match status" value="1"/>
</dbReference>
<dbReference type="AlphaFoldDB" id="A0A914I0V2"/>
<accession>A0A914I0V2</accession>
<dbReference type="PRINTS" id="PR00480">
    <property type="entry name" value="ASTACIN"/>
</dbReference>
<dbReference type="Pfam" id="PF01400">
    <property type="entry name" value="Astacin"/>
    <property type="match status" value="1"/>
</dbReference>
<dbReference type="PANTHER" id="PTHR10127:SF780">
    <property type="entry name" value="METALLOENDOPEPTIDASE"/>
    <property type="match status" value="1"/>
</dbReference>
<comment type="caution">
    <text evidence="7">Lacks conserved residue(s) required for the propagation of feature annotation.</text>
</comment>
<dbReference type="InterPro" id="IPR000742">
    <property type="entry name" value="EGF"/>
</dbReference>
<dbReference type="PANTHER" id="PTHR10127">
    <property type="entry name" value="DISCOIDIN, CUB, EGF, LAMININ , AND ZINC METALLOPROTEASE DOMAIN CONTAINING"/>
    <property type="match status" value="1"/>
</dbReference>
<dbReference type="PROSITE" id="PS01186">
    <property type="entry name" value="EGF_2"/>
    <property type="match status" value="1"/>
</dbReference>
<name>A0A914I0V2_GLORO</name>
<dbReference type="Gene3D" id="3.40.390.10">
    <property type="entry name" value="Collagenase (Catalytic Domain)"/>
    <property type="match status" value="1"/>
</dbReference>
<proteinExistence type="predicted"/>
<evidence type="ECO:0000256" key="5">
    <source>
        <dbReference type="ARBA" id="ARBA00023049"/>
    </source>
</evidence>
<dbReference type="GO" id="GO:0008270">
    <property type="term" value="F:zinc ion binding"/>
    <property type="evidence" value="ECO:0007669"/>
    <property type="project" value="UniProtKB-UniRule"/>
</dbReference>
<feature type="binding site" evidence="7">
    <location>
        <position position="515"/>
    </location>
    <ligand>
        <name>Zn(2+)</name>
        <dbReference type="ChEBI" id="CHEBI:29105"/>
        <note>catalytic</note>
    </ligand>
</feature>
<keyword evidence="4 7" id="KW-0862">Zinc</keyword>
<organism evidence="10 11">
    <name type="scientific">Globodera rostochiensis</name>
    <name type="common">Golden nematode worm</name>
    <name type="synonym">Heterodera rostochiensis</name>
    <dbReference type="NCBI Taxonomy" id="31243"/>
    <lineage>
        <taxon>Eukaryota</taxon>
        <taxon>Metazoa</taxon>
        <taxon>Ecdysozoa</taxon>
        <taxon>Nematoda</taxon>
        <taxon>Chromadorea</taxon>
        <taxon>Rhabditida</taxon>
        <taxon>Tylenchina</taxon>
        <taxon>Tylenchomorpha</taxon>
        <taxon>Tylenchoidea</taxon>
        <taxon>Heteroderidae</taxon>
        <taxon>Heteroderinae</taxon>
        <taxon>Globodera</taxon>
    </lineage>
</organism>
<evidence type="ECO:0000313" key="11">
    <source>
        <dbReference type="WBParaSite" id="Gr19_v10_g5837.t1"/>
    </source>
</evidence>
<dbReference type="PROSITE" id="PS00022">
    <property type="entry name" value="EGF_1"/>
    <property type="match status" value="1"/>
</dbReference>
<evidence type="ECO:0000256" key="6">
    <source>
        <dbReference type="ARBA" id="ARBA00023157"/>
    </source>
</evidence>
<keyword evidence="3 7" id="KW-0378">Hydrolase</keyword>
<dbReference type="SMART" id="SM00235">
    <property type="entry name" value="ZnMc"/>
    <property type="match status" value="1"/>
</dbReference>
<evidence type="ECO:0000256" key="3">
    <source>
        <dbReference type="ARBA" id="ARBA00022801"/>
    </source>
</evidence>
<feature type="active site" evidence="7">
    <location>
        <position position="516"/>
    </location>
</feature>
<evidence type="ECO:0000313" key="10">
    <source>
        <dbReference type="Proteomes" id="UP000887572"/>
    </source>
</evidence>
<reference evidence="11" key="1">
    <citation type="submission" date="2022-11" db="UniProtKB">
        <authorList>
            <consortium name="WormBaseParasite"/>
        </authorList>
    </citation>
    <scope>IDENTIFICATION</scope>
</reference>
<dbReference type="GO" id="GO:0004222">
    <property type="term" value="F:metalloendopeptidase activity"/>
    <property type="evidence" value="ECO:0007669"/>
    <property type="project" value="UniProtKB-UniRule"/>
</dbReference>
<dbReference type="InterPro" id="IPR024079">
    <property type="entry name" value="MetalloPept_cat_dom_sf"/>
</dbReference>
<feature type="domain" description="Peptidase M12A" evidence="9">
    <location>
        <begin position="512"/>
        <end position="608"/>
    </location>
</feature>
<dbReference type="InterPro" id="IPR006026">
    <property type="entry name" value="Peptidase_Metallo"/>
</dbReference>
<dbReference type="Proteomes" id="UP000887572">
    <property type="component" value="Unplaced"/>
</dbReference>
<comment type="cofactor">
    <cofactor evidence="7 8">
        <name>Zn(2+)</name>
        <dbReference type="ChEBI" id="CHEBI:29105"/>
    </cofactor>
    <text evidence="7 8">Binds 1 zinc ion per subunit.</text>
</comment>
<keyword evidence="10" id="KW-1185">Reference proteome</keyword>
<protein>
    <recommendedName>
        <fullName evidence="8">Metalloendopeptidase</fullName>
        <ecNumber evidence="8">3.4.24.-</ecNumber>
    </recommendedName>
</protein>
<evidence type="ECO:0000256" key="1">
    <source>
        <dbReference type="ARBA" id="ARBA00022670"/>
    </source>
</evidence>
<evidence type="ECO:0000256" key="4">
    <source>
        <dbReference type="ARBA" id="ARBA00022833"/>
    </source>
</evidence>
<feature type="binding site" evidence="7">
    <location>
        <position position="519"/>
    </location>
    <ligand>
        <name>Zn(2+)</name>
        <dbReference type="ChEBI" id="CHEBI:29105"/>
        <note>catalytic</note>
    </ligand>
</feature>
<dbReference type="SUPFAM" id="SSF55486">
    <property type="entry name" value="Metalloproteases ('zincins'), catalytic domain"/>
    <property type="match status" value="1"/>
</dbReference>
<evidence type="ECO:0000259" key="9">
    <source>
        <dbReference type="PROSITE" id="PS51864"/>
    </source>
</evidence>
<keyword evidence="1 7" id="KW-0645">Protease</keyword>
<keyword evidence="6" id="KW-1015">Disulfide bond</keyword>
<evidence type="ECO:0000256" key="8">
    <source>
        <dbReference type="RuleBase" id="RU361183"/>
    </source>
</evidence>
<sequence length="876" mass="99691">MGREGWHALIIGRMSDGKGRVRVEATAGLLENEFQKALHLGAFMDDFNGMAFRVLALDLLSAIGPNGTELCKMKCALEPSLWKEDHFGTSCTEIVFPANIPKFMLNISVSPYRLACNKYQKRYPITETPPPEYYARANRFVDACMQVPTSKCQKHAEVYICYKSINKWTVNSSIAEMCQKHLSVDPNSNFAGFVVEICVHRDAKENMLVVESFVNISFSNEPFKTTQNFSITLDGVRDAMEKLPIFFLEFGMGNRQSIIRFGKKWDNDNAIGAILNDIALEKINGSWAKKLHFVPPLTDRMRVFFQIAKPEFSKLITNRTKVKPYENNPNNTNNPTPCDLYGDDCKPIRELLHKIKKLNGCKTGQGSHGRGNIDFKIPLWAPRPPSKKPFMLRPTETLLCDGDMFCKKEKLQKEYNDKRRSCGLEPESDDHRQKRQYRLDNATIGKWTEFPILIVPTNYDAWETAIKIGANLIMKETCIRFELVEEIAADKEGIGISNLFSVVIKNDNMSVTAAHELLHALGLLHEQSRSDARNFTILKSQDEQSETYDTKNFEFAYDFGSVMHYGADYIPPDNYNIITLPRFYQQTIGQSERISFKDVAIINYIYCQHSCKGHKMRCKNRGYLNPNDCSKCLCPDGYDGQNCESLKPNLNCVDTTGIPRELEADRTNRPKDGQRARIQLKSLNHLLGCTYNCSSSYVEIKYRSDKRAQGAKLCCPSALRDPLPNDYKNWIEAEAPDVEIIVSTHISKNLANPTTWFELNYEAGYFKLTDSCDCVNPENLYIEKRNPHTNLECRADGASKSFWGYRENAKTDPIRVDEVQCLSYKAAGVKPSKFKSLNDKHRQFNQSAQTIKATINIGVGQLYATKDQFVLTKSYA</sequence>
<keyword evidence="2 7" id="KW-0479">Metal-binding</keyword>
<keyword evidence="5 7" id="KW-0482">Metalloprotease</keyword>
<dbReference type="WBParaSite" id="Gr19_v10_g5837.t1">
    <property type="protein sequence ID" value="Gr19_v10_g5837.t1"/>
    <property type="gene ID" value="Gr19_v10_g5837"/>
</dbReference>
<evidence type="ECO:0000256" key="2">
    <source>
        <dbReference type="ARBA" id="ARBA00022723"/>
    </source>
</evidence>
<dbReference type="InterPro" id="IPR009030">
    <property type="entry name" value="Growth_fac_rcpt_cys_sf"/>
</dbReference>
<dbReference type="InterPro" id="IPR001506">
    <property type="entry name" value="Peptidase_M12A"/>
</dbReference>
<dbReference type="GO" id="GO:0006508">
    <property type="term" value="P:proteolysis"/>
    <property type="evidence" value="ECO:0007669"/>
    <property type="project" value="UniProtKB-KW"/>
</dbReference>
<evidence type="ECO:0000256" key="7">
    <source>
        <dbReference type="PROSITE-ProRule" id="PRU01211"/>
    </source>
</evidence>
<feature type="binding site" evidence="7">
    <location>
        <position position="525"/>
    </location>
    <ligand>
        <name>Zn(2+)</name>
        <dbReference type="ChEBI" id="CHEBI:29105"/>
        <note>catalytic</note>
    </ligand>
</feature>